<dbReference type="GO" id="GO:0070098">
    <property type="term" value="P:chemokine-mediated signaling pathway"/>
    <property type="evidence" value="ECO:0007669"/>
    <property type="project" value="TreeGrafter"/>
</dbReference>
<feature type="signal peptide" evidence="7">
    <location>
        <begin position="1"/>
        <end position="24"/>
    </location>
</feature>
<evidence type="ECO:0000313" key="9">
    <source>
        <dbReference type="Ensembl" id="ENSANAP00000038325.1"/>
    </source>
</evidence>
<dbReference type="SUPFAM" id="SSF54117">
    <property type="entry name" value="Interleukin 8-like chemokines"/>
    <property type="match status" value="1"/>
</dbReference>
<comment type="subcellular location">
    <subcellularLocation>
        <location evidence="1 7">Secreted</location>
    </subcellularLocation>
</comment>
<dbReference type="AlphaFoldDB" id="A0A2K5EYT3"/>
<dbReference type="SMART" id="SM00199">
    <property type="entry name" value="SCY"/>
    <property type="match status" value="1"/>
</dbReference>
<keyword evidence="6" id="KW-1015">Disulfide bond</keyword>
<evidence type="ECO:0000256" key="5">
    <source>
        <dbReference type="ARBA" id="ARBA00022729"/>
    </source>
</evidence>
<feature type="domain" description="Chemokine interleukin-8-like" evidence="8">
    <location>
        <begin position="30"/>
        <end position="88"/>
    </location>
</feature>
<dbReference type="STRING" id="37293.ENSANAP00000038325"/>
<dbReference type="PANTHER" id="PTHR12015:SF180">
    <property type="entry name" value="C-C MOTIF CHEMOKINE"/>
    <property type="match status" value="1"/>
</dbReference>
<keyword evidence="7" id="KW-0145">Chemotaxis</keyword>
<organism evidence="9 10">
    <name type="scientific">Aotus nancymaae</name>
    <name type="common">Ma's night monkey</name>
    <dbReference type="NCBI Taxonomy" id="37293"/>
    <lineage>
        <taxon>Eukaryota</taxon>
        <taxon>Metazoa</taxon>
        <taxon>Chordata</taxon>
        <taxon>Craniata</taxon>
        <taxon>Vertebrata</taxon>
        <taxon>Euteleostomi</taxon>
        <taxon>Mammalia</taxon>
        <taxon>Eutheria</taxon>
        <taxon>Euarchontoglires</taxon>
        <taxon>Primates</taxon>
        <taxon>Haplorrhini</taxon>
        <taxon>Platyrrhini</taxon>
        <taxon>Aotidae</taxon>
        <taxon>Aotus</taxon>
    </lineage>
</organism>
<reference evidence="9" key="2">
    <citation type="submission" date="2025-09" db="UniProtKB">
        <authorList>
            <consortium name="Ensembl"/>
        </authorList>
    </citation>
    <scope>IDENTIFICATION</scope>
</reference>
<name>A0A2K5EYT3_AOTNA</name>
<evidence type="ECO:0000313" key="10">
    <source>
        <dbReference type="Proteomes" id="UP000233020"/>
    </source>
</evidence>
<evidence type="ECO:0000256" key="2">
    <source>
        <dbReference type="ARBA" id="ARBA00010868"/>
    </source>
</evidence>
<evidence type="ECO:0000256" key="4">
    <source>
        <dbReference type="ARBA" id="ARBA00022525"/>
    </source>
</evidence>
<evidence type="ECO:0000256" key="7">
    <source>
        <dbReference type="RuleBase" id="RU361150"/>
    </source>
</evidence>
<sequence>MGTPAAAPAVLFFTEALCPQTCYAYDTTYNRFCCFSYISCQIPQKFIVDYFPTNSYCFNPGVIFLTKKGRHICADPSKEWVKKYIKHLNAS</sequence>
<keyword evidence="4 7" id="KW-0964">Secreted</keyword>
<dbReference type="GO" id="GO:0005615">
    <property type="term" value="C:extracellular space"/>
    <property type="evidence" value="ECO:0007669"/>
    <property type="project" value="UniProtKB-KW"/>
</dbReference>
<feature type="chain" id="PRO_5044957641" description="C-C motif chemokine" evidence="7">
    <location>
        <begin position="25"/>
        <end position="91"/>
    </location>
</feature>
<reference evidence="9" key="1">
    <citation type="submission" date="2025-08" db="UniProtKB">
        <authorList>
            <consortium name="Ensembl"/>
        </authorList>
    </citation>
    <scope>IDENTIFICATION</scope>
</reference>
<dbReference type="Proteomes" id="UP000233020">
    <property type="component" value="Unplaced"/>
</dbReference>
<dbReference type="Gene3D" id="2.40.50.40">
    <property type="match status" value="1"/>
</dbReference>
<dbReference type="GeneTree" id="ENSGT01100000263482"/>
<evidence type="ECO:0000256" key="1">
    <source>
        <dbReference type="ARBA" id="ARBA00004613"/>
    </source>
</evidence>
<accession>A0A2K5EYT3</accession>
<dbReference type="GO" id="GO:0008009">
    <property type="term" value="F:chemokine activity"/>
    <property type="evidence" value="ECO:0007669"/>
    <property type="project" value="InterPro"/>
</dbReference>
<evidence type="ECO:0000259" key="8">
    <source>
        <dbReference type="SMART" id="SM00199"/>
    </source>
</evidence>
<dbReference type="GO" id="GO:0061844">
    <property type="term" value="P:antimicrobial humoral immune response mediated by antimicrobial peptide"/>
    <property type="evidence" value="ECO:0007669"/>
    <property type="project" value="TreeGrafter"/>
</dbReference>
<dbReference type="Ensembl" id="ENSANAT00000056415.1">
    <property type="protein sequence ID" value="ENSANAP00000038325.1"/>
    <property type="gene ID" value="ENSANAG00000036612.1"/>
</dbReference>
<dbReference type="Pfam" id="PF00048">
    <property type="entry name" value="IL8"/>
    <property type="match status" value="1"/>
</dbReference>
<dbReference type="CDD" id="cd00272">
    <property type="entry name" value="Chemokine_CC"/>
    <property type="match status" value="1"/>
</dbReference>
<keyword evidence="10" id="KW-1185">Reference proteome</keyword>
<dbReference type="OMA" id="TNKEFCC"/>
<dbReference type="InterPro" id="IPR039809">
    <property type="entry name" value="Chemokine_b/g/d"/>
</dbReference>
<evidence type="ECO:0000256" key="3">
    <source>
        <dbReference type="ARBA" id="ARBA00022514"/>
    </source>
</evidence>
<dbReference type="InterPro" id="IPR036048">
    <property type="entry name" value="Interleukin_8-like_sf"/>
</dbReference>
<comment type="similarity">
    <text evidence="2 7">Belongs to the intercrine beta (chemokine CC) family.</text>
</comment>
<evidence type="ECO:0000256" key="6">
    <source>
        <dbReference type="ARBA" id="ARBA00023157"/>
    </source>
</evidence>
<dbReference type="PANTHER" id="PTHR12015">
    <property type="entry name" value="SMALL INDUCIBLE CYTOKINE A"/>
    <property type="match status" value="1"/>
</dbReference>
<dbReference type="GO" id="GO:0006954">
    <property type="term" value="P:inflammatory response"/>
    <property type="evidence" value="ECO:0007669"/>
    <property type="project" value="TreeGrafter"/>
</dbReference>
<keyword evidence="3 7" id="KW-0202">Cytokine</keyword>
<dbReference type="PROSITE" id="PS00472">
    <property type="entry name" value="SMALL_CYTOKINES_CC"/>
    <property type="match status" value="1"/>
</dbReference>
<dbReference type="GO" id="GO:0030335">
    <property type="term" value="P:positive regulation of cell migration"/>
    <property type="evidence" value="ECO:0007669"/>
    <property type="project" value="TreeGrafter"/>
</dbReference>
<keyword evidence="5 7" id="KW-0732">Signal</keyword>
<dbReference type="InterPro" id="IPR000827">
    <property type="entry name" value="Chemokine_CC_CS"/>
</dbReference>
<dbReference type="GO" id="GO:0048020">
    <property type="term" value="F:CCR chemokine receptor binding"/>
    <property type="evidence" value="ECO:0007669"/>
    <property type="project" value="TreeGrafter"/>
</dbReference>
<proteinExistence type="inferred from homology"/>
<dbReference type="InterPro" id="IPR001811">
    <property type="entry name" value="Chemokine_IL8-like_dom"/>
</dbReference>
<protein>
    <recommendedName>
        <fullName evidence="7">C-C motif chemokine</fullName>
    </recommendedName>
</protein>